<evidence type="ECO:0000259" key="6">
    <source>
        <dbReference type="PROSITE" id="PS50054"/>
    </source>
</evidence>
<name>A0A0D7A4U5_9AGAR</name>
<sequence length="369" mass="39995">MSIPQSQPQKPASLRRKKGPPKAIFIPGIDAAEDEPQACLAPSRNHGGLSLNLPSAGSSTHSLLLPQQNLVQPARQQPLNSVVSELSRTNRLRRPSAVSLPSTANPLMRTRAVEDGDPAIPYQDGPIEFLPGMWLGSEDNAKDWKGLAVRGIRSILNVAKELSSPFDDVVPLRAAISTPNLGEANNNGGGGKVSSTYLPPSTSSGRPGMNYLKLQWSHGQQDLVEGGFPAAMTFVDAAVCERSEGVLIHCQCGMSRSATVAIALVMRAAAERSPRVPPEVWDLKGMQGAYDYVKSKSRWAGPNMSLIYQLLEYEKKLQKFDEEWARRRQMLDDESDNSDDAASPVAASVMEEALALDKAMEDRLVAKQS</sequence>
<comment type="similarity">
    <text evidence="1">Belongs to the protein-tyrosine phosphatase family. Non-receptor class dual specificity subfamily.</text>
</comment>
<feature type="compositionally biased region" description="Polar residues" evidence="5">
    <location>
        <begin position="1"/>
        <end position="10"/>
    </location>
</feature>
<reference evidence="8 9" key="1">
    <citation type="journal article" date="2015" name="Fungal Genet. Biol.">
        <title>Evolution of novel wood decay mechanisms in Agaricales revealed by the genome sequences of Fistulina hepatica and Cylindrobasidium torrendii.</title>
        <authorList>
            <person name="Floudas D."/>
            <person name="Held B.W."/>
            <person name="Riley R."/>
            <person name="Nagy L.G."/>
            <person name="Koehler G."/>
            <person name="Ransdell A.S."/>
            <person name="Younus H."/>
            <person name="Chow J."/>
            <person name="Chiniquy J."/>
            <person name="Lipzen A."/>
            <person name="Tritt A."/>
            <person name="Sun H."/>
            <person name="Haridas S."/>
            <person name="LaButti K."/>
            <person name="Ohm R.A."/>
            <person name="Kues U."/>
            <person name="Blanchette R.A."/>
            <person name="Grigoriev I.V."/>
            <person name="Minto R.E."/>
            <person name="Hibbett D.S."/>
        </authorList>
    </citation>
    <scope>NUCLEOTIDE SEQUENCE [LARGE SCALE GENOMIC DNA]</scope>
    <source>
        <strain evidence="8 9">ATCC 64428</strain>
    </source>
</reference>
<dbReference type="PROSITE" id="PS50054">
    <property type="entry name" value="TYR_PHOSPHATASE_DUAL"/>
    <property type="match status" value="1"/>
</dbReference>
<dbReference type="SMART" id="SM00195">
    <property type="entry name" value="DSPc"/>
    <property type="match status" value="1"/>
</dbReference>
<evidence type="ECO:0000256" key="1">
    <source>
        <dbReference type="ARBA" id="ARBA00008601"/>
    </source>
</evidence>
<feature type="non-terminal residue" evidence="8">
    <location>
        <position position="369"/>
    </location>
</feature>
<dbReference type="Proteomes" id="UP000054144">
    <property type="component" value="Unassembled WGS sequence"/>
</dbReference>
<dbReference type="Gene3D" id="3.90.190.10">
    <property type="entry name" value="Protein tyrosine phosphatase superfamily"/>
    <property type="match status" value="1"/>
</dbReference>
<dbReference type="PANTHER" id="PTHR10159">
    <property type="entry name" value="DUAL SPECIFICITY PROTEIN PHOSPHATASE"/>
    <property type="match status" value="1"/>
</dbReference>
<dbReference type="Pfam" id="PF00782">
    <property type="entry name" value="DSPc"/>
    <property type="match status" value="1"/>
</dbReference>
<dbReference type="PANTHER" id="PTHR10159:SF519">
    <property type="entry name" value="DUAL SPECIFICITY PROTEIN PHOSPHATASE MPK3"/>
    <property type="match status" value="1"/>
</dbReference>
<accession>A0A0D7A4U5</accession>
<dbReference type="GO" id="GO:0033550">
    <property type="term" value="F:MAP kinase tyrosine phosphatase activity"/>
    <property type="evidence" value="ECO:0007669"/>
    <property type="project" value="TreeGrafter"/>
</dbReference>
<dbReference type="PROSITE" id="PS50056">
    <property type="entry name" value="TYR_PHOSPHATASE_2"/>
    <property type="match status" value="1"/>
</dbReference>
<evidence type="ECO:0000313" key="9">
    <source>
        <dbReference type="Proteomes" id="UP000054144"/>
    </source>
</evidence>
<dbReference type="GO" id="GO:0043409">
    <property type="term" value="P:negative regulation of MAPK cascade"/>
    <property type="evidence" value="ECO:0007669"/>
    <property type="project" value="TreeGrafter"/>
</dbReference>
<dbReference type="InterPro" id="IPR000387">
    <property type="entry name" value="Tyr_Pase_dom"/>
</dbReference>
<feature type="domain" description="Tyrosine specific protein phosphatases" evidence="7">
    <location>
        <begin position="232"/>
        <end position="266"/>
    </location>
</feature>
<dbReference type="PROSITE" id="PS00383">
    <property type="entry name" value="TYR_PHOSPHATASE_1"/>
    <property type="match status" value="1"/>
</dbReference>
<dbReference type="InterPro" id="IPR029021">
    <property type="entry name" value="Prot-tyrosine_phosphatase-like"/>
</dbReference>
<proteinExistence type="inferred from homology"/>
<evidence type="ECO:0000256" key="4">
    <source>
        <dbReference type="ARBA" id="ARBA00022912"/>
    </source>
</evidence>
<evidence type="ECO:0000256" key="3">
    <source>
        <dbReference type="ARBA" id="ARBA00022801"/>
    </source>
</evidence>
<evidence type="ECO:0000256" key="5">
    <source>
        <dbReference type="SAM" id="MobiDB-lite"/>
    </source>
</evidence>
<protein>
    <recommendedName>
        <fullName evidence="2">protein-tyrosine-phosphatase</fullName>
        <ecNumber evidence="2">3.1.3.48</ecNumber>
    </recommendedName>
</protein>
<feature type="domain" description="Tyrosine-protein phosphatase" evidence="6">
    <location>
        <begin position="125"/>
        <end position="319"/>
    </location>
</feature>
<keyword evidence="4" id="KW-0904">Protein phosphatase</keyword>
<dbReference type="InterPro" id="IPR020422">
    <property type="entry name" value="TYR_PHOSPHATASE_DUAL_dom"/>
</dbReference>
<keyword evidence="3" id="KW-0378">Hydrolase</keyword>
<dbReference type="AlphaFoldDB" id="A0A0D7A4U5"/>
<gene>
    <name evidence="8" type="ORF">FISHEDRAFT_49379</name>
</gene>
<organism evidence="8 9">
    <name type="scientific">Fistulina hepatica ATCC 64428</name>
    <dbReference type="NCBI Taxonomy" id="1128425"/>
    <lineage>
        <taxon>Eukaryota</taxon>
        <taxon>Fungi</taxon>
        <taxon>Dikarya</taxon>
        <taxon>Basidiomycota</taxon>
        <taxon>Agaricomycotina</taxon>
        <taxon>Agaricomycetes</taxon>
        <taxon>Agaricomycetidae</taxon>
        <taxon>Agaricales</taxon>
        <taxon>Fistulinaceae</taxon>
        <taxon>Fistulina</taxon>
    </lineage>
</organism>
<evidence type="ECO:0000259" key="7">
    <source>
        <dbReference type="PROSITE" id="PS50056"/>
    </source>
</evidence>
<dbReference type="SUPFAM" id="SSF52799">
    <property type="entry name" value="(Phosphotyrosine protein) phosphatases II"/>
    <property type="match status" value="1"/>
</dbReference>
<feature type="region of interest" description="Disordered" evidence="5">
    <location>
        <begin position="1"/>
        <end position="25"/>
    </location>
</feature>
<dbReference type="InterPro" id="IPR000340">
    <property type="entry name" value="Dual-sp_phosphatase_cat-dom"/>
</dbReference>
<dbReference type="EMBL" id="KN882048">
    <property type="protein sequence ID" value="KIY45394.1"/>
    <property type="molecule type" value="Genomic_DNA"/>
</dbReference>
<dbReference type="GO" id="GO:0017017">
    <property type="term" value="F:MAP kinase tyrosine/serine/threonine phosphatase activity"/>
    <property type="evidence" value="ECO:0007669"/>
    <property type="project" value="TreeGrafter"/>
</dbReference>
<dbReference type="OrthoDB" id="2017893at2759"/>
<dbReference type="GO" id="GO:0005737">
    <property type="term" value="C:cytoplasm"/>
    <property type="evidence" value="ECO:0007669"/>
    <property type="project" value="TreeGrafter"/>
</dbReference>
<evidence type="ECO:0000256" key="2">
    <source>
        <dbReference type="ARBA" id="ARBA00013064"/>
    </source>
</evidence>
<evidence type="ECO:0000313" key="8">
    <source>
        <dbReference type="EMBL" id="KIY45394.1"/>
    </source>
</evidence>
<dbReference type="InterPro" id="IPR016130">
    <property type="entry name" value="Tyr_Pase_AS"/>
</dbReference>
<dbReference type="GO" id="GO:0008330">
    <property type="term" value="F:protein tyrosine/threonine phosphatase activity"/>
    <property type="evidence" value="ECO:0007669"/>
    <property type="project" value="TreeGrafter"/>
</dbReference>
<dbReference type="EC" id="3.1.3.48" evidence="2"/>
<keyword evidence="9" id="KW-1185">Reference proteome</keyword>